<dbReference type="Proteomes" id="UP000195652">
    <property type="component" value="Chromosome"/>
</dbReference>
<sequence>MPLTSLYIFLICAAGGVIVFGVLVVVDRTRLRGDENNRIIWLNSLVFGGLVGPLVTVKANGEIGKVFPAVIDLDFYKRWGEATFGPVSEEWIKLAVTLAVVLLYRKWIVRPAHAFFCWGFCGPGVPAN</sequence>
<keyword evidence="2" id="KW-1185">Reference proteome</keyword>
<proteinExistence type="predicted"/>
<accession>A0ACD4PYJ6</accession>
<reference evidence="1 2" key="2">
    <citation type="journal article" date="2020" name="Antonie Van Leeuwenhoek">
        <title>Phylogenomic characterisation of a novel corynebacterial species pathogenic to animals.</title>
        <authorList>
            <person name="Moller J."/>
            <person name="Musella L."/>
            <person name="Melnikov V."/>
            <person name="Geissdorfer W."/>
            <person name="Burkovski A."/>
            <person name="Sangal V."/>
        </authorList>
    </citation>
    <scope>NUCLEOTIDE SEQUENCE [LARGE SCALE GENOMIC DNA]</scope>
    <source>
        <strain evidence="1 2">PO100/5</strain>
    </source>
</reference>
<organism evidence="1 2">
    <name type="scientific">Corynebacterium silvaticum</name>
    <dbReference type="NCBI Taxonomy" id="2320431"/>
    <lineage>
        <taxon>Bacteria</taxon>
        <taxon>Bacillati</taxon>
        <taxon>Actinomycetota</taxon>
        <taxon>Actinomycetes</taxon>
        <taxon>Mycobacteriales</taxon>
        <taxon>Corynebacteriaceae</taxon>
        <taxon>Corynebacterium</taxon>
    </lineage>
</organism>
<evidence type="ECO:0000313" key="2">
    <source>
        <dbReference type="Proteomes" id="UP000195652"/>
    </source>
</evidence>
<reference evidence="1 2" key="4">
    <citation type="journal article" date="2020" name="PLoS ONE">
        <title>Taxonomic classification of strain PO100/5 shows a broader geographic distribution and genetic markers of the recently described Corynebacterium silvaticum.</title>
        <authorList>
            <person name="Viana M.V.C."/>
            <person name="Profeta R."/>
            <person name="da Silva A.L."/>
            <person name="Hurtado R."/>
            <person name="Cerqueira J.C."/>
            <person name="Ribeiro B.F.S."/>
            <person name="Almeida M.O."/>
            <person name="Morais-Rodrigues F."/>
            <person name="Soares S.C."/>
            <person name="Oliveira M."/>
            <person name="Tavares L."/>
            <person name="Figueiredo H."/>
            <person name="Wattam A.R."/>
            <person name="Barh D."/>
            <person name="Ghosh P."/>
            <person name="Silva A."/>
            <person name="Azevedo V."/>
        </authorList>
    </citation>
    <scope>NUCLEOTIDE SEQUENCE [LARGE SCALE GENOMIC DNA]</scope>
    <source>
        <strain evidence="1 2">PO100/5</strain>
    </source>
</reference>
<name>A0ACD4PYJ6_9CORY</name>
<reference evidence="1 2" key="3">
    <citation type="journal article" date="2020" name="Int. J. Syst. Evol. Microbiol.">
        <title>Corynebacterium silvaticum sp. nov., a unique group of NTTB corynebacteria in wild boar and roe deer.</title>
        <authorList>
            <person name="Dangel A."/>
            <person name="Berger A."/>
            <person name="Rau J."/>
            <person name="Eisenberg T."/>
            <person name="Kampfer P."/>
            <person name="Margos G."/>
            <person name="Contzen M."/>
            <person name="Busse H.J."/>
            <person name="Konrad R."/>
            <person name="Peters M."/>
            <person name="Sting R."/>
            <person name="Sing A."/>
        </authorList>
    </citation>
    <scope>NUCLEOTIDE SEQUENCE [LARGE SCALE GENOMIC DNA]</scope>
    <source>
        <strain evidence="1 2">PO100/5</strain>
    </source>
</reference>
<reference evidence="1 2" key="1">
    <citation type="journal article" date="2014" name="BMC Vet. Res.">
        <title>First report of Corynebacterium pseudotuberculosis from caseous lymphadenitis lesions in Black Alentejano pig (Sus scrofa domesticus).</title>
        <authorList>
            <person name="Oliveira M."/>
            <person name="Barroco C."/>
            <person name="Mottola C."/>
            <person name="Santos R."/>
            <person name="Lemsaddek A."/>
            <person name="Tavares L."/>
            <person name="Semedo-Lemsaddek T."/>
        </authorList>
    </citation>
    <scope>NUCLEOTIDE SEQUENCE [LARGE SCALE GENOMIC DNA]</scope>
    <source>
        <strain evidence="1 2">PO100/5</strain>
    </source>
</reference>
<gene>
    <name evidence="1" type="ORF">CBE74_12990</name>
</gene>
<evidence type="ECO:0000313" key="1">
    <source>
        <dbReference type="EMBL" id="WCV10617.1"/>
    </source>
</evidence>
<dbReference type="EMBL" id="CP021417">
    <property type="protein sequence ID" value="WCV10617.1"/>
    <property type="molecule type" value="Genomic_DNA"/>
</dbReference>
<protein>
    <submittedName>
        <fullName evidence="1">Uncharacterized protein</fullName>
    </submittedName>
</protein>